<evidence type="ECO:0000259" key="8">
    <source>
        <dbReference type="PROSITE" id="PS50011"/>
    </source>
</evidence>
<dbReference type="PROSITE" id="PS00107">
    <property type="entry name" value="PROTEIN_KINASE_ATP"/>
    <property type="match status" value="1"/>
</dbReference>
<reference evidence="9 10" key="1">
    <citation type="journal article" date="2018" name="Sci. Data">
        <title>The draft genome sequence of cork oak.</title>
        <authorList>
            <person name="Ramos A.M."/>
            <person name="Usie A."/>
            <person name="Barbosa P."/>
            <person name="Barros P.M."/>
            <person name="Capote T."/>
            <person name="Chaves I."/>
            <person name="Simoes F."/>
            <person name="Abreu I."/>
            <person name="Carrasquinho I."/>
            <person name="Faro C."/>
            <person name="Guimaraes J.B."/>
            <person name="Mendonca D."/>
            <person name="Nobrega F."/>
            <person name="Rodrigues L."/>
            <person name="Saibo N.J.M."/>
            <person name="Varela M.C."/>
            <person name="Egas C."/>
            <person name="Matos J."/>
            <person name="Miguel C.M."/>
            <person name="Oliveira M.M."/>
            <person name="Ricardo C.P."/>
            <person name="Goncalves S."/>
        </authorList>
    </citation>
    <scope>NUCLEOTIDE SEQUENCE [LARGE SCALE GENOMIC DNA]</scope>
    <source>
        <strain evidence="10">cv. HL8</strain>
    </source>
</reference>
<feature type="region of interest" description="Disordered" evidence="5">
    <location>
        <begin position="131"/>
        <end position="175"/>
    </location>
</feature>
<dbReference type="InterPro" id="IPR000719">
    <property type="entry name" value="Prot_kinase_dom"/>
</dbReference>
<dbReference type="EMBL" id="PKMF04000164">
    <property type="protein sequence ID" value="KAK7845848.1"/>
    <property type="molecule type" value="Genomic_DNA"/>
</dbReference>
<evidence type="ECO:0000256" key="7">
    <source>
        <dbReference type="SAM" id="SignalP"/>
    </source>
</evidence>
<comment type="caution">
    <text evidence="9">The sequence shown here is derived from an EMBL/GenBank/DDBJ whole genome shotgun (WGS) entry which is preliminary data.</text>
</comment>
<protein>
    <submittedName>
        <fullName evidence="9">Receptor-like serine/threonine-protein kinase ale2</fullName>
    </submittedName>
</protein>
<accession>A0AAW0L5T6</accession>
<keyword evidence="1" id="KW-0418">Kinase</keyword>
<dbReference type="PROSITE" id="PS50011">
    <property type="entry name" value="PROTEIN_KINASE_DOM"/>
    <property type="match status" value="1"/>
</dbReference>
<feature type="chain" id="PRO_5043351088" evidence="7">
    <location>
        <begin position="24"/>
        <end position="753"/>
    </location>
</feature>
<keyword evidence="1" id="KW-0808">Transferase</keyword>
<dbReference type="InterPro" id="IPR017441">
    <property type="entry name" value="Protein_kinase_ATP_BS"/>
</dbReference>
<keyword evidence="6" id="KW-0812">Transmembrane</keyword>
<feature type="domain" description="Protein kinase" evidence="8">
    <location>
        <begin position="504"/>
        <end position="753"/>
    </location>
</feature>
<evidence type="ECO:0000313" key="9">
    <source>
        <dbReference type="EMBL" id="KAK7845848.1"/>
    </source>
</evidence>
<keyword evidence="6" id="KW-1133">Transmembrane helix</keyword>
<dbReference type="SUPFAM" id="SSF56112">
    <property type="entry name" value="Protein kinase-like (PK-like)"/>
    <property type="match status" value="1"/>
</dbReference>
<keyword evidence="3 4" id="KW-0067">ATP-binding</keyword>
<feature type="compositionally biased region" description="Polar residues" evidence="5">
    <location>
        <begin position="46"/>
        <end position="55"/>
    </location>
</feature>
<keyword evidence="1" id="KW-0723">Serine/threonine-protein kinase</keyword>
<dbReference type="GO" id="GO:0005524">
    <property type="term" value="F:ATP binding"/>
    <property type="evidence" value="ECO:0007669"/>
    <property type="project" value="UniProtKB-UniRule"/>
</dbReference>
<dbReference type="PANTHER" id="PTHR47989">
    <property type="entry name" value="OS01G0750732 PROTEIN"/>
    <property type="match status" value="1"/>
</dbReference>
<keyword evidence="2 4" id="KW-0547">Nucleotide-binding</keyword>
<feature type="signal peptide" evidence="7">
    <location>
        <begin position="1"/>
        <end position="23"/>
    </location>
</feature>
<evidence type="ECO:0000256" key="1">
    <source>
        <dbReference type="ARBA" id="ARBA00022527"/>
    </source>
</evidence>
<feature type="region of interest" description="Disordered" evidence="5">
    <location>
        <begin position="23"/>
        <end position="85"/>
    </location>
</feature>
<dbReference type="GO" id="GO:0004674">
    <property type="term" value="F:protein serine/threonine kinase activity"/>
    <property type="evidence" value="ECO:0007669"/>
    <property type="project" value="UniProtKB-KW"/>
</dbReference>
<keyword evidence="6" id="KW-0472">Membrane</keyword>
<organism evidence="9 10">
    <name type="scientific">Quercus suber</name>
    <name type="common">Cork oak</name>
    <dbReference type="NCBI Taxonomy" id="58331"/>
    <lineage>
        <taxon>Eukaryota</taxon>
        <taxon>Viridiplantae</taxon>
        <taxon>Streptophyta</taxon>
        <taxon>Embryophyta</taxon>
        <taxon>Tracheophyta</taxon>
        <taxon>Spermatophyta</taxon>
        <taxon>Magnoliopsida</taxon>
        <taxon>eudicotyledons</taxon>
        <taxon>Gunneridae</taxon>
        <taxon>Pentapetalae</taxon>
        <taxon>rosids</taxon>
        <taxon>fabids</taxon>
        <taxon>Fagales</taxon>
        <taxon>Fagaceae</taxon>
        <taxon>Quercus</taxon>
    </lineage>
</organism>
<gene>
    <name evidence="9" type="primary">ALE2_2</name>
    <name evidence="9" type="ORF">CFP56_008869</name>
</gene>
<feature type="transmembrane region" description="Helical" evidence="6">
    <location>
        <begin position="411"/>
        <end position="434"/>
    </location>
</feature>
<dbReference type="InterPro" id="IPR011009">
    <property type="entry name" value="Kinase-like_dom_sf"/>
</dbReference>
<dbReference type="PANTHER" id="PTHR47989:SF45">
    <property type="entry name" value="OS01G0709500 PROTEIN"/>
    <property type="match status" value="1"/>
</dbReference>
<dbReference type="AlphaFoldDB" id="A0AAW0L5T6"/>
<evidence type="ECO:0000256" key="4">
    <source>
        <dbReference type="PROSITE-ProRule" id="PRU10141"/>
    </source>
</evidence>
<keyword evidence="10" id="KW-1185">Reference proteome</keyword>
<dbReference type="Gene3D" id="3.30.200.20">
    <property type="entry name" value="Phosphorylase Kinase, domain 1"/>
    <property type="match status" value="1"/>
</dbReference>
<dbReference type="FunFam" id="3.30.200.20:FF:000146">
    <property type="entry name" value="receptor-like serine/threonine-protein kinase ALE2"/>
    <property type="match status" value="1"/>
</dbReference>
<evidence type="ECO:0000313" key="10">
    <source>
        <dbReference type="Proteomes" id="UP000237347"/>
    </source>
</evidence>
<evidence type="ECO:0000256" key="3">
    <source>
        <dbReference type="ARBA" id="ARBA00022840"/>
    </source>
</evidence>
<dbReference type="Pfam" id="PF23180">
    <property type="entry name" value="ALE2_N"/>
    <property type="match status" value="1"/>
</dbReference>
<dbReference type="InterPro" id="IPR057597">
    <property type="entry name" value="ALE2_N"/>
</dbReference>
<sequence>MGMQLILILIKICLTLTATKVHGSAAPVPSPSRTLPQKPPTIYSFRPSQQPSQLPDHSVAPASHPLSSGRKPHGKIFATPPHKAFPKFSPVNHSPAKATHQNDPIRPSSIALPPSMSSFGVPAKKWVQGPASSPSIPYHKHHHARNKFRNSAPEPSHLIHAPTYSQEGPSVPPLQSPYPLSISKGMPAPSPSPTIVSNHFNMPIHSPRISPMGSYQKKTKAAPPSRVLTLPPPPPNEDCTAVACSEPLTNTPPGSPCGCVWPIQVKISLSVSIYTFFQLVSELAEEIAAGVSLNHNQVRIMGADAPSQQLEKTSVLINLVPKGLKFNDTTALFIYKRFWHRQVSIKASVFGAYEVFYVHYPGLPPSPPSAPSSISAIDDGPYAGHGNNGRIIKPLGVDVPRRKKDGLSGSMISLIVLSSFTVLIIFVGLAWLFVLKCGSCVHHPEKNSHSLMSSPTKPSGAARSMLLGSMRGSTSMSFSSGTLTYIGTAKNFTLNDIERATNNFDPSRILGEGGFGLVYSGILDDGKQVAVKILKRADQHGGREFLAEVEMLSRLHHRNLVKLIGICTEDHTRCLVYELVPNGSVESHLHAIKSNVSFNIVAKVAAIASMCVQPEVTHRPFMGEVVQALKLVCNEFDETLDIGSKTCSQDDVLIDLDSKARTRSGEIMEVSQSHHPLPGYDSSYDTKIALSASDLLSTSMRPEGQEFGSFRRHSISGPLRMGRKRQFWQRLKSLSRGSVSEHGFSLKLWPESH</sequence>
<dbReference type="Pfam" id="PF07714">
    <property type="entry name" value="PK_Tyr_Ser-Thr"/>
    <property type="match status" value="1"/>
</dbReference>
<dbReference type="Proteomes" id="UP000237347">
    <property type="component" value="Unassembled WGS sequence"/>
</dbReference>
<feature type="compositionally biased region" description="Basic residues" evidence="5">
    <location>
        <begin position="138"/>
        <end position="148"/>
    </location>
</feature>
<keyword evidence="7" id="KW-0732">Signal</keyword>
<name>A0AAW0L5T6_QUESU</name>
<dbReference type="InterPro" id="IPR001245">
    <property type="entry name" value="Ser-Thr/Tyr_kinase_cat_dom"/>
</dbReference>
<evidence type="ECO:0000256" key="6">
    <source>
        <dbReference type="SAM" id="Phobius"/>
    </source>
</evidence>
<feature type="binding site" evidence="4">
    <location>
        <position position="532"/>
    </location>
    <ligand>
        <name>ATP</name>
        <dbReference type="ChEBI" id="CHEBI:30616"/>
    </ligand>
</feature>
<evidence type="ECO:0000256" key="5">
    <source>
        <dbReference type="SAM" id="MobiDB-lite"/>
    </source>
</evidence>
<evidence type="ECO:0000256" key="2">
    <source>
        <dbReference type="ARBA" id="ARBA00022741"/>
    </source>
</evidence>
<proteinExistence type="predicted"/>